<dbReference type="SUPFAM" id="SSF54427">
    <property type="entry name" value="NTF2-like"/>
    <property type="match status" value="1"/>
</dbReference>
<sequence length="191" mass="21052">MIGFESNSQKLNSIPFVGRILLRCLQQQTRKDVNMKTFPVILALLFIAFPHRAYAGDQEDIKAAIDQQWVNFANKTASPTADNPAGVWQASSAGGLWNLLTPAERAAQTTGSKYTNIFDPRHISIEIIGAKKDVAYATYYLTGTIMEKGETVAANYRTRVLQVFTKIGGKWLLCAAHFSPLHSGSGVLENF</sequence>
<evidence type="ECO:0008006" key="2">
    <source>
        <dbReference type="Google" id="ProtNLM"/>
    </source>
</evidence>
<organism evidence="1">
    <name type="scientific">marine metagenome</name>
    <dbReference type="NCBI Taxonomy" id="408172"/>
    <lineage>
        <taxon>unclassified sequences</taxon>
        <taxon>metagenomes</taxon>
        <taxon>ecological metagenomes</taxon>
    </lineage>
</organism>
<reference evidence="1" key="1">
    <citation type="submission" date="2018-05" db="EMBL/GenBank/DDBJ databases">
        <authorList>
            <person name="Lanie J.A."/>
            <person name="Ng W.-L."/>
            <person name="Kazmierczak K.M."/>
            <person name="Andrzejewski T.M."/>
            <person name="Davidsen T.M."/>
            <person name="Wayne K.J."/>
            <person name="Tettelin H."/>
            <person name="Glass J.I."/>
            <person name="Rusch D."/>
            <person name="Podicherti R."/>
            <person name="Tsui H.-C.T."/>
            <person name="Winkler M.E."/>
        </authorList>
    </citation>
    <scope>NUCLEOTIDE SEQUENCE</scope>
</reference>
<name>A0A382BC75_9ZZZZ</name>
<evidence type="ECO:0000313" key="1">
    <source>
        <dbReference type="EMBL" id="SVB11386.1"/>
    </source>
</evidence>
<dbReference type="InterPro" id="IPR032710">
    <property type="entry name" value="NTF2-like_dom_sf"/>
</dbReference>
<dbReference type="EMBL" id="UINC01029146">
    <property type="protein sequence ID" value="SVB11386.1"/>
    <property type="molecule type" value="Genomic_DNA"/>
</dbReference>
<gene>
    <name evidence="1" type="ORF">METZ01_LOCUS164240</name>
</gene>
<protein>
    <recommendedName>
        <fullName evidence="2">DUF4440 domain-containing protein</fullName>
    </recommendedName>
</protein>
<dbReference type="Gene3D" id="3.10.450.50">
    <property type="match status" value="1"/>
</dbReference>
<dbReference type="AlphaFoldDB" id="A0A382BC75"/>
<proteinExistence type="predicted"/>
<accession>A0A382BC75</accession>